<dbReference type="InterPro" id="IPR055359">
    <property type="entry name" value="Nip7_N_euk"/>
</dbReference>
<dbReference type="PANTHER" id="PTHR23415">
    <property type="entry name" value="CYCLIN-DEPENDENT KINASES REGULATORY SUBUNIT/60S RIBOSOME SUBUNIT BIOGENESIS PROTEIN NIP7"/>
    <property type="match status" value="1"/>
</dbReference>
<dbReference type="PROSITE" id="PS50890">
    <property type="entry name" value="PUA"/>
    <property type="match status" value="1"/>
</dbReference>
<dbReference type="InterPro" id="IPR005155">
    <property type="entry name" value="UPF0113_PUA"/>
</dbReference>
<comment type="subcellular location">
    <subcellularLocation>
        <location evidence="1">Nucleus</location>
        <location evidence="1">Nucleolus</location>
    </subcellularLocation>
</comment>
<keyword evidence="3" id="KW-0690">Ribosome biogenesis</keyword>
<evidence type="ECO:0000256" key="2">
    <source>
        <dbReference type="ARBA" id="ARBA00009895"/>
    </source>
</evidence>
<name>G7E1W0_MIXOS</name>
<keyword evidence="9" id="KW-1185">Reference proteome</keyword>
<evidence type="ECO:0000256" key="5">
    <source>
        <dbReference type="ARBA" id="ARBA00023242"/>
    </source>
</evidence>
<evidence type="ECO:0000256" key="6">
    <source>
        <dbReference type="ARBA" id="ARBA00054591"/>
    </source>
</evidence>
<dbReference type="OrthoDB" id="27490at2759"/>
<evidence type="ECO:0000313" key="9">
    <source>
        <dbReference type="Proteomes" id="UP000009131"/>
    </source>
</evidence>
<dbReference type="InterPro" id="IPR036974">
    <property type="entry name" value="PUA_sf"/>
</dbReference>
<dbReference type="CDD" id="cd21146">
    <property type="entry name" value="Nip7_N_euk"/>
    <property type="match status" value="1"/>
</dbReference>
<comment type="similarity">
    <text evidence="2">Belongs to the NIP7 family.</text>
</comment>
<protein>
    <recommendedName>
        <fullName evidence="7">PUA domain-containing protein</fullName>
    </recommendedName>
</protein>
<dbReference type="InParanoid" id="G7E1W0"/>
<evidence type="ECO:0000313" key="8">
    <source>
        <dbReference type="EMBL" id="GAA96820.1"/>
    </source>
</evidence>
<dbReference type="EMBL" id="BABT02000106">
    <property type="protein sequence ID" value="GAA96820.1"/>
    <property type="molecule type" value="Genomic_DNA"/>
</dbReference>
<sequence>MMAAVLYTLAGAAAEQGDASIDFLLFGPLRIDIDHSSVTASMRPLTDDEHKTMFTKLSAYLGSNLVQLIDRPDEPYVFRLHRDRVYYVSEPIMKQALSISRPNLMSLGTCMGKFSKTGKFRLHVTALDWLGKYAKYKVWIKPNGEMPFLYGNHVVKAHLGRITEDTPEHQGVVIYSMADVPLGFGVTARSTVDTRKLDPTSIIVFNQADVGEYLRDEDTLF</sequence>
<dbReference type="FunFam" id="3.10.450.220:FF:000001">
    <property type="entry name" value="60S ribosome subunit biogenesis protein NIP7 homolog"/>
    <property type="match status" value="1"/>
</dbReference>
<dbReference type="GO" id="GO:1902626">
    <property type="term" value="P:assembly of large subunit precursor of preribosome"/>
    <property type="evidence" value="ECO:0007669"/>
    <property type="project" value="UniProtKB-ARBA"/>
</dbReference>
<feature type="domain" description="PUA" evidence="7">
    <location>
        <begin position="136"/>
        <end position="215"/>
    </location>
</feature>
<reference evidence="8 9" key="2">
    <citation type="journal article" date="2012" name="Open Biol.">
        <title>Characteristics of nucleosomes and linker DNA regions on the genome of the basidiomycete Mixia osmundae revealed by mono- and dinucleosome mapping.</title>
        <authorList>
            <person name="Nishida H."/>
            <person name="Kondo S."/>
            <person name="Matsumoto T."/>
            <person name="Suzuki Y."/>
            <person name="Yoshikawa H."/>
            <person name="Taylor T.D."/>
            <person name="Sugiyama J."/>
        </authorList>
    </citation>
    <scope>NUCLEOTIDE SEQUENCE [LARGE SCALE GENOMIC DNA]</scope>
    <source>
        <strain evidence="9">CBS 9802 / IAM 14324 / JCM 22182 / KY 12970</strain>
    </source>
</reference>
<keyword evidence="5" id="KW-0539">Nucleus</keyword>
<dbReference type="FunFam" id="2.30.130.10:FF:000002">
    <property type="entry name" value="60S ribosome subunit biogenesis protein NIP7 homolog"/>
    <property type="match status" value="1"/>
</dbReference>
<comment type="function">
    <text evidence="6">Required for proper 27S pre-rRNA processing and 60S ribosome subunit assembly.</text>
</comment>
<keyword evidence="4" id="KW-0694">RNA-binding</keyword>
<evidence type="ECO:0000256" key="1">
    <source>
        <dbReference type="ARBA" id="ARBA00004604"/>
    </source>
</evidence>
<accession>G7E1W0</accession>
<gene>
    <name evidence="8" type="primary">Mo03492</name>
    <name evidence="8" type="ORF">E5Q_03492</name>
</gene>
<dbReference type="InterPro" id="IPR040598">
    <property type="entry name" value="NIP7_N"/>
</dbReference>
<dbReference type="Gene3D" id="2.30.130.10">
    <property type="entry name" value="PUA domain"/>
    <property type="match status" value="1"/>
</dbReference>
<dbReference type="GO" id="GO:0005730">
    <property type="term" value="C:nucleolus"/>
    <property type="evidence" value="ECO:0007669"/>
    <property type="project" value="UniProtKB-SubCell"/>
</dbReference>
<dbReference type="eggNOG" id="KOG3492">
    <property type="taxonomic scope" value="Eukaryota"/>
</dbReference>
<organism evidence="8 9">
    <name type="scientific">Mixia osmundae (strain CBS 9802 / IAM 14324 / JCM 22182 / KY 12970)</name>
    <dbReference type="NCBI Taxonomy" id="764103"/>
    <lineage>
        <taxon>Eukaryota</taxon>
        <taxon>Fungi</taxon>
        <taxon>Dikarya</taxon>
        <taxon>Basidiomycota</taxon>
        <taxon>Pucciniomycotina</taxon>
        <taxon>Mixiomycetes</taxon>
        <taxon>Mixiales</taxon>
        <taxon>Mixiaceae</taxon>
        <taxon>Mixia</taxon>
    </lineage>
</organism>
<dbReference type="Proteomes" id="UP000009131">
    <property type="component" value="Unassembled WGS sequence"/>
</dbReference>
<comment type="caution">
    <text evidence="8">The sequence shown here is derived from an EMBL/GenBank/DDBJ whole genome shotgun (WGS) entry which is preliminary data.</text>
</comment>
<dbReference type="PIRSF" id="PIRSF017190">
    <property type="entry name" value="Rbsml_synth_fac_NIP7"/>
    <property type="match status" value="1"/>
</dbReference>
<dbReference type="InterPro" id="IPR016686">
    <property type="entry name" value="Ribosomal_synth_fac_NIP7"/>
</dbReference>
<proteinExistence type="inferred from homology"/>
<dbReference type="RefSeq" id="XP_014565322.1">
    <property type="nucleotide sequence ID" value="XM_014709836.1"/>
</dbReference>
<dbReference type="InterPro" id="IPR015947">
    <property type="entry name" value="PUA-like_sf"/>
</dbReference>
<dbReference type="SUPFAM" id="SSF88802">
    <property type="entry name" value="Pre-PUA domain"/>
    <property type="match status" value="1"/>
</dbReference>
<dbReference type="SUPFAM" id="SSF88697">
    <property type="entry name" value="PUA domain-like"/>
    <property type="match status" value="1"/>
</dbReference>
<dbReference type="AlphaFoldDB" id="G7E1W0"/>
<dbReference type="SMART" id="SM00359">
    <property type="entry name" value="PUA"/>
    <property type="match status" value="1"/>
</dbReference>
<dbReference type="CDD" id="cd21151">
    <property type="entry name" value="PUA_Nip7-like"/>
    <property type="match status" value="1"/>
</dbReference>
<dbReference type="STRING" id="764103.G7E1W0"/>
<evidence type="ECO:0000259" key="7">
    <source>
        <dbReference type="SMART" id="SM00359"/>
    </source>
</evidence>
<dbReference type="Gene3D" id="3.10.450.220">
    <property type="match status" value="1"/>
</dbReference>
<dbReference type="HOGENOM" id="CLU_097217_0_0_1"/>
<evidence type="ECO:0000256" key="3">
    <source>
        <dbReference type="ARBA" id="ARBA00022517"/>
    </source>
</evidence>
<dbReference type="GO" id="GO:0003723">
    <property type="term" value="F:RNA binding"/>
    <property type="evidence" value="ECO:0007669"/>
    <property type="project" value="UniProtKB-KW"/>
</dbReference>
<dbReference type="OMA" id="LISMGTC"/>
<dbReference type="Pfam" id="PF03657">
    <property type="entry name" value="UPF0113"/>
    <property type="match status" value="1"/>
</dbReference>
<dbReference type="Pfam" id="PF17833">
    <property type="entry name" value="pre-PUA_NIP7"/>
    <property type="match status" value="1"/>
</dbReference>
<dbReference type="FunCoup" id="G7E1W0">
    <property type="interactions" value="388"/>
</dbReference>
<dbReference type="InterPro" id="IPR002478">
    <property type="entry name" value="PUA"/>
</dbReference>
<reference evidence="8 9" key="1">
    <citation type="journal article" date="2011" name="J. Gen. Appl. Microbiol.">
        <title>Draft genome sequencing of the enigmatic basidiomycete Mixia osmundae.</title>
        <authorList>
            <person name="Nishida H."/>
            <person name="Nagatsuka Y."/>
            <person name="Sugiyama J."/>
        </authorList>
    </citation>
    <scope>NUCLEOTIDE SEQUENCE [LARGE SCALE GENOMIC DNA]</scope>
    <source>
        <strain evidence="9">CBS 9802 / IAM 14324 / JCM 22182 / KY 12970</strain>
    </source>
</reference>
<evidence type="ECO:0000256" key="4">
    <source>
        <dbReference type="ARBA" id="ARBA00022884"/>
    </source>
</evidence>